<protein>
    <submittedName>
        <fullName evidence="2">Uncharacterized protein</fullName>
    </submittedName>
</protein>
<feature type="region of interest" description="Disordered" evidence="1">
    <location>
        <begin position="379"/>
        <end position="400"/>
    </location>
</feature>
<sequence length="604" mass="66657">MNAFTFGNGGLASAWVNAEQVHFCLDIVFANLSQTACSENPAWDCHATRTETATKTLDDLFDGFDRDGPKVYVAAGEDGFMGCSHCFALWWKNQLVVGMFGKRDFTVIYTRKQKACVRSVSIPGNGMCLVQLDGSRHSYECVNLASQQTRTLSKREDCFACVHRYSTTSPSSIVFTCTPDSKLVARVQGICVVDIPLPQRAADVVVADLGNDRILLSIVYRTKLCQRFDYLDAKLTLRETERVGFDISFQLGADILGLGNQQIVYVGNENYQSMGYEVTVANYDGVISSFGIAKRGCRGGACKPPQEQSGYPINAQRAQVRKLLSLQATRARVWIEKKRHFLEQKRALVDILEKQICSPTGADLDNRFVSWKRNNTVSHSVVSSKPTSSDGSTRNSSNRGVGDAKIIRCQYSREDSIIFLQIESDKPDDKTRDYVLVPRGETVVISYTEQGPPRGNTVPVYAHLQLQNCISAATEFDVLQTTTSSATRIGSFSIGLSADENTTLTSSECSSKEIIQDLLQPSRAPWQLCVQLESPISDLCDLATVLPKTGFLVISSSSDGCKCLLFAWSNDQLFELVKHLVGILADDVKVRVVSLPEQKVLAEK</sequence>
<gene>
    <name evidence="2" type="ORF">QSP1433_LOCUS1074</name>
</gene>
<organism evidence="2">
    <name type="scientific">Mucochytrium quahogii</name>
    <dbReference type="NCBI Taxonomy" id="96639"/>
    <lineage>
        <taxon>Eukaryota</taxon>
        <taxon>Sar</taxon>
        <taxon>Stramenopiles</taxon>
        <taxon>Bigyra</taxon>
        <taxon>Labyrinthulomycetes</taxon>
        <taxon>Thraustochytrida</taxon>
        <taxon>Thraustochytriidae</taxon>
        <taxon>Mucochytrium</taxon>
    </lineage>
</organism>
<evidence type="ECO:0000313" key="2">
    <source>
        <dbReference type="EMBL" id="CAD9664585.1"/>
    </source>
</evidence>
<accession>A0A7S2R9G8</accession>
<reference evidence="2" key="1">
    <citation type="submission" date="2021-01" db="EMBL/GenBank/DDBJ databases">
        <authorList>
            <person name="Corre E."/>
            <person name="Pelletier E."/>
            <person name="Niang G."/>
            <person name="Scheremetjew M."/>
            <person name="Finn R."/>
            <person name="Kale V."/>
            <person name="Holt S."/>
            <person name="Cochrane G."/>
            <person name="Meng A."/>
            <person name="Brown T."/>
            <person name="Cohen L."/>
        </authorList>
    </citation>
    <scope>NUCLEOTIDE SEQUENCE</scope>
    <source>
        <strain evidence="2">NY070348D</strain>
    </source>
</reference>
<feature type="compositionally biased region" description="Low complexity" evidence="1">
    <location>
        <begin position="379"/>
        <end position="393"/>
    </location>
</feature>
<proteinExistence type="predicted"/>
<dbReference type="EMBL" id="HBHK01001753">
    <property type="protein sequence ID" value="CAD9664585.1"/>
    <property type="molecule type" value="Transcribed_RNA"/>
</dbReference>
<dbReference type="AlphaFoldDB" id="A0A7S2R9G8"/>
<name>A0A7S2R9G8_9STRA</name>
<evidence type="ECO:0000256" key="1">
    <source>
        <dbReference type="SAM" id="MobiDB-lite"/>
    </source>
</evidence>